<dbReference type="HOGENOM" id="CLU_011302_1_0_1"/>
<dbReference type="OMA" id="KVAKRCR"/>
<dbReference type="InterPro" id="IPR051750">
    <property type="entry name" value="Trans-sulfuration_enzymes"/>
</dbReference>
<dbReference type="GO" id="GO:0003962">
    <property type="term" value="F:cystathionine gamma-synthase activity"/>
    <property type="evidence" value="ECO:0007669"/>
    <property type="project" value="UniProtKB-EC"/>
</dbReference>
<evidence type="ECO:0000256" key="2">
    <source>
        <dbReference type="ARBA" id="ARBA00022679"/>
    </source>
</evidence>
<dbReference type="InParanoid" id="A0A066WE87"/>
<dbReference type="EMBL" id="JMSN01000014">
    <property type="protein sequence ID" value="KDN52091.1"/>
    <property type="molecule type" value="Genomic_DNA"/>
</dbReference>
<dbReference type="RefSeq" id="XP_013244940.1">
    <property type="nucleotide sequence ID" value="XM_013389486.1"/>
</dbReference>
<dbReference type="InterPro" id="IPR000277">
    <property type="entry name" value="Cys/Met-Metab_PyrdxlP-dep_enz"/>
</dbReference>
<dbReference type="Pfam" id="PF01053">
    <property type="entry name" value="Cys_Met_Meta_PP"/>
    <property type="match status" value="1"/>
</dbReference>
<proteinExistence type="predicted"/>
<dbReference type="PANTHER" id="PTHR42699:SF1">
    <property type="entry name" value="CYSTATHIONINE GAMMA-SYNTHASE-RELATED"/>
    <property type="match status" value="1"/>
</dbReference>
<comment type="catalytic activity">
    <reaction evidence="4">
        <text>O-succinyl-L-homoserine + L-cysteine = L,L-cystathionine + succinate + H(+)</text>
        <dbReference type="Rhea" id="RHEA:20397"/>
        <dbReference type="ChEBI" id="CHEBI:15378"/>
        <dbReference type="ChEBI" id="CHEBI:30031"/>
        <dbReference type="ChEBI" id="CHEBI:35235"/>
        <dbReference type="ChEBI" id="CHEBI:57661"/>
        <dbReference type="ChEBI" id="CHEBI:58161"/>
        <dbReference type="EC" id="2.5.1.48"/>
    </reaction>
</comment>
<evidence type="ECO:0000313" key="11">
    <source>
        <dbReference type="Proteomes" id="UP000027361"/>
    </source>
</evidence>
<dbReference type="STRING" id="1037660.A0A066WE87"/>
<dbReference type="FunFam" id="3.90.1150.10:FF:000063">
    <property type="entry name" value="Probable cystathionine gamma-synthase"/>
    <property type="match status" value="1"/>
</dbReference>
<comment type="cofactor">
    <cofactor evidence="1">
        <name>pyridoxal 5'-phosphate</name>
        <dbReference type="ChEBI" id="CHEBI:597326"/>
    </cofactor>
</comment>
<dbReference type="FunCoup" id="A0A066WE87">
    <property type="interactions" value="103"/>
</dbReference>
<gene>
    <name evidence="10" type="ORF">K437DRAFT_254649</name>
</gene>
<comment type="pathway">
    <text evidence="6">Amino-acid biosynthesis; L-methionine biosynthesis via de novo pathway; L-cystathionine from O-succinyl-L-homoserine: step 1/1.</text>
</comment>
<sequence length="698" mass="76568">MTAANGPTVTSQHVAVAVGKGIPADIPHAVSVSLPTWQDNIDYEEGRLTDVMETGYPRFFIHRSIQKLAAHLESKFAKPDESSLLVPTAKIADSCRDFMQSHHAKMFSGTTPPSLPVRIVRFCLLPPTDSPPLASGAFEDQVAEERENAQADPCSALNTVKIYIILFPKEFFPLAKAYWQHTGDGISSRMAERCLYLIQESRKPGQANANTGAGNAQPISPTYPRPHFRNRHYARGKSTIPSDNIDPPSLANSTASLRDLDLSLPDESMSPDQSVYVEERYGRNLTLTSATRAKRALRRRIAGTLLADRASFIGHTDGGCSADYEETADPEAGETTRSGTGVTGDDVYLFPTGMSAIFHAHQIAMLEKRTESGEEAVGKSVCFGFPYTDTLKILQKWGPGCHHFGNGTDEEIDELEKVLNAQVSSGSPPILALFCEFPSNPLLRCPDLPRLRSLADKHSFLIVVDETIGNFVNVEVLPFADMVVSSLTKVFSGDTNVMGGSLVLNPRGPHAASLRMALQQDFQDSYWDEDALFMERNSRDFIARIVRININAELLCEMLLHESQRPEAERVIKKVQYPKYETREHYDRCRRKTPLIPGSASSGGNGGGYGGLFSIFFTSDAAASVFYDALSCAKGPSLGTNFTLASPYAILAHYTELDWAAQFGVEKSLVRVSVGLENEQELLQMFSVAADAARKTLQ</sequence>
<evidence type="ECO:0000256" key="4">
    <source>
        <dbReference type="ARBA" id="ARBA00051441"/>
    </source>
</evidence>
<keyword evidence="11" id="KW-1185">Reference proteome</keyword>
<accession>A0A066WE87</accession>
<keyword evidence="2 10" id="KW-0808">Transferase</keyword>
<keyword evidence="3" id="KW-0663">Pyridoxal phosphate</keyword>
<evidence type="ECO:0000256" key="9">
    <source>
        <dbReference type="SAM" id="MobiDB-lite"/>
    </source>
</evidence>
<dbReference type="GeneID" id="25263936"/>
<comment type="function">
    <text evidence="5">Catalyzes the formation of L-cystathionine from O-succinyl-L-homoserine (OSHS) and L-cysteine, via a gamma-replacement reaction. In the absence of thiol, catalyzes gamma-elimination to form 2-oxobutanoate, succinate and ammonia.</text>
</comment>
<dbReference type="FunFam" id="3.40.640.10:FF:000094">
    <property type="entry name" value="Probable cystathionine gamma-synthase"/>
    <property type="match status" value="1"/>
</dbReference>
<organism evidence="10 11">
    <name type="scientific">Tilletiaria anomala (strain ATCC 24038 / CBS 436.72 / UBC 951)</name>
    <dbReference type="NCBI Taxonomy" id="1037660"/>
    <lineage>
        <taxon>Eukaryota</taxon>
        <taxon>Fungi</taxon>
        <taxon>Dikarya</taxon>
        <taxon>Basidiomycota</taxon>
        <taxon>Ustilaginomycotina</taxon>
        <taxon>Exobasidiomycetes</taxon>
        <taxon>Georgefischeriales</taxon>
        <taxon>Tilletiariaceae</taxon>
        <taxon>Tilletiaria</taxon>
    </lineage>
</organism>
<dbReference type="EC" id="2.5.1.48" evidence="7"/>
<evidence type="ECO:0000256" key="8">
    <source>
        <dbReference type="ARBA" id="ARBA00083849"/>
    </source>
</evidence>
<evidence type="ECO:0000256" key="1">
    <source>
        <dbReference type="ARBA" id="ARBA00001933"/>
    </source>
</evidence>
<feature type="region of interest" description="Disordered" evidence="9">
    <location>
        <begin position="205"/>
        <end position="230"/>
    </location>
</feature>
<name>A0A066WE87_TILAU</name>
<reference evidence="10 11" key="1">
    <citation type="submission" date="2014-05" db="EMBL/GenBank/DDBJ databases">
        <title>Draft genome sequence of a rare smut relative, Tilletiaria anomala UBC 951.</title>
        <authorList>
            <consortium name="DOE Joint Genome Institute"/>
            <person name="Toome M."/>
            <person name="Kuo A."/>
            <person name="Henrissat B."/>
            <person name="Lipzen A."/>
            <person name="Tritt A."/>
            <person name="Yoshinaga Y."/>
            <person name="Zane M."/>
            <person name="Barry K."/>
            <person name="Grigoriev I.V."/>
            <person name="Spatafora J.W."/>
            <person name="Aimea M.C."/>
        </authorList>
    </citation>
    <scope>NUCLEOTIDE SEQUENCE [LARGE SCALE GENOMIC DNA]</scope>
    <source>
        <strain evidence="10 11">UBC 951</strain>
    </source>
</reference>
<dbReference type="OrthoDB" id="10047078at2759"/>
<dbReference type="InterPro" id="IPR015422">
    <property type="entry name" value="PyrdxlP-dep_Trfase_small"/>
</dbReference>
<dbReference type="PANTHER" id="PTHR42699">
    <property type="match status" value="1"/>
</dbReference>
<dbReference type="GO" id="GO:0030170">
    <property type="term" value="F:pyridoxal phosphate binding"/>
    <property type="evidence" value="ECO:0007669"/>
    <property type="project" value="InterPro"/>
</dbReference>
<dbReference type="Gene3D" id="3.90.1150.10">
    <property type="entry name" value="Aspartate Aminotransferase, domain 1"/>
    <property type="match status" value="1"/>
</dbReference>
<dbReference type="Proteomes" id="UP000027361">
    <property type="component" value="Unassembled WGS sequence"/>
</dbReference>
<dbReference type="GO" id="GO:0019346">
    <property type="term" value="P:transsulfuration"/>
    <property type="evidence" value="ECO:0007669"/>
    <property type="project" value="InterPro"/>
</dbReference>
<evidence type="ECO:0000256" key="3">
    <source>
        <dbReference type="ARBA" id="ARBA00022898"/>
    </source>
</evidence>
<evidence type="ECO:0000256" key="7">
    <source>
        <dbReference type="ARBA" id="ARBA00066530"/>
    </source>
</evidence>
<dbReference type="SUPFAM" id="SSF53383">
    <property type="entry name" value="PLP-dependent transferases"/>
    <property type="match status" value="1"/>
</dbReference>
<evidence type="ECO:0000256" key="5">
    <source>
        <dbReference type="ARBA" id="ARBA00058439"/>
    </source>
</evidence>
<protein>
    <recommendedName>
        <fullName evidence="7">cystathionine gamma-synthase</fullName>
        <ecNumber evidence="7">2.5.1.48</ecNumber>
    </recommendedName>
    <alternativeName>
        <fullName evidence="8">O-succinylhomoserine (thiol)-lyase</fullName>
    </alternativeName>
</protein>
<feature type="compositionally biased region" description="Low complexity" evidence="9">
    <location>
        <begin position="205"/>
        <end position="217"/>
    </location>
</feature>
<dbReference type="Gene3D" id="3.40.640.10">
    <property type="entry name" value="Type I PLP-dependent aspartate aminotransferase-like (Major domain)"/>
    <property type="match status" value="1"/>
</dbReference>
<evidence type="ECO:0000313" key="10">
    <source>
        <dbReference type="EMBL" id="KDN52091.1"/>
    </source>
</evidence>
<dbReference type="AlphaFoldDB" id="A0A066WE87"/>
<comment type="caution">
    <text evidence="10">The sequence shown here is derived from an EMBL/GenBank/DDBJ whole genome shotgun (WGS) entry which is preliminary data.</text>
</comment>
<evidence type="ECO:0000256" key="6">
    <source>
        <dbReference type="ARBA" id="ARBA00060510"/>
    </source>
</evidence>
<dbReference type="InterPro" id="IPR015424">
    <property type="entry name" value="PyrdxlP-dep_Trfase"/>
</dbReference>
<dbReference type="InterPro" id="IPR015421">
    <property type="entry name" value="PyrdxlP-dep_Trfase_major"/>
</dbReference>